<keyword evidence="2 3" id="KW-0663">Pyridoxal phosphate</keyword>
<dbReference type="EMBL" id="JACHJC010000001">
    <property type="protein sequence ID" value="MBB5112071.1"/>
    <property type="molecule type" value="Genomic_DNA"/>
</dbReference>
<dbReference type="SUPFAM" id="SSF53383">
    <property type="entry name" value="PLP-dependent transferases"/>
    <property type="match status" value="1"/>
</dbReference>
<evidence type="ECO:0000256" key="2">
    <source>
        <dbReference type="ARBA" id="ARBA00022898"/>
    </source>
</evidence>
<comment type="cofactor">
    <cofactor evidence="1 3">
        <name>pyridoxal 5'-phosphate</name>
        <dbReference type="ChEBI" id="CHEBI:597326"/>
    </cofactor>
</comment>
<protein>
    <submittedName>
        <fullName evidence="5">Cystathionine gamma-lyase</fullName>
        <ecNumber evidence="5">4.4.1.1</ecNumber>
    </submittedName>
</protein>
<dbReference type="InterPro" id="IPR015424">
    <property type="entry name" value="PyrdxlP-dep_Trfase"/>
</dbReference>
<reference evidence="5 6" key="1">
    <citation type="submission" date="2020-08" db="EMBL/GenBank/DDBJ databases">
        <title>Sequencing the genomes of 1000 actinobacteria strains.</title>
        <authorList>
            <person name="Klenk H.-P."/>
        </authorList>
    </citation>
    <scope>NUCLEOTIDE SEQUENCE [LARGE SCALE GENOMIC DNA]</scope>
    <source>
        <strain evidence="5 6">DSM 43036</strain>
    </source>
</reference>
<comment type="caution">
    <text evidence="5">The sequence shown here is derived from an EMBL/GenBank/DDBJ whole genome shotgun (WGS) entry which is preliminary data.</text>
</comment>
<dbReference type="Proteomes" id="UP000618986">
    <property type="component" value="Unassembled WGS sequence"/>
</dbReference>
<dbReference type="EC" id="4.4.1.1" evidence="5"/>
<feature type="compositionally biased region" description="Low complexity" evidence="4">
    <location>
        <begin position="1"/>
        <end position="14"/>
    </location>
</feature>
<dbReference type="Gene3D" id="3.90.1150.10">
    <property type="entry name" value="Aspartate Aminotransferase, domain 1"/>
    <property type="match status" value="1"/>
</dbReference>
<keyword evidence="5" id="KW-0456">Lyase</keyword>
<dbReference type="PANTHER" id="PTHR11808">
    <property type="entry name" value="TRANS-SULFURATION ENZYME FAMILY MEMBER"/>
    <property type="match status" value="1"/>
</dbReference>
<dbReference type="PIRSF" id="PIRSF001434">
    <property type="entry name" value="CGS"/>
    <property type="match status" value="1"/>
</dbReference>
<dbReference type="InterPro" id="IPR015421">
    <property type="entry name" value="PyrdxlP-dep_Trfase_major"/>
</dbReference>
<organism evidence="5 6">
    <name type="scientific">Micromonospora echinospora</name>
    <name type="common">Micromonospora purpurea</name>
    <dbReference type="NCBI Taxonomy" id="1877"/>
    <lineage>
        <taxon>Bacteria</taxon>
        <taxon>Bacillati</taxon>
        <taxon>Actinomycetota</taxon>
        <taxon>Actinomycetes</taxon>
        <taxon>Micromonosporales</taxon>
        <taxon>Micromonosporaceae</taxon>
        <taxon>Micromonospora</taxon>
    </lineage>
</organism>
<keyword evidence="6" id="KW-1185">Reference proteome</keyword>
<proteinExistence type="inferred from homology"/>
<evidence type="ECO:0000313" key="5">
    <source>
        <dbReference type="EMBL" id="MBB5112071.1"/>
    </source>
</evidence>
<feature type="region of interest" description="Disordered" evidence="4">
    <location>
        <begin position="1"/>
        <end position="25"/>
    </location>
</feature>
<name>A0ABR6MBT5_MICEC</name>
<dbReference type="Pfam" id="PF01053">
    <property type="entry name" value="Cys_Met_Meta_PP"/>
    <property type="match status" value="1"/>
</dbReference>
<dbReference type="RefSeq" id="WP_184682954.1">
    <property type="nucleotide sequence ID" value="NZ_JACHJC010000001.1"/>
</dbReference>
<evidence type="ECO:0000256" key="1">
    <source>
        <dbReference type="ARBA" id="ARBA00001933"/>
    </source>
</evidence>
<dbReference type="GeneID" id="300292499"/>
<evidence type="ECO:0000313" key="6">
    <source>
        <dbReference type="Proteomes" id="UP000618986"/>
    </source>
</evidence>
<dbReference type="PANTHER" id="PTHR11808:SF85">
    <property type="entry name" value="CYSTATHIONINE GAMMA-LYASE-RELATED"/>
    <property type="match status" value="1"/>
</dbReference>
<dbReference type="Gene3D" id="3.40.640.10">
    <property type="entry name" value="Type I PLP-dependent aspartate aminotransferase-like (Major domain)"/>
    <property type="match status" value="1"/>
</dbReference>
<gene>
    <name evidence="5" type="ORF">FHU28_001910</name>
</gene>
<accession>A0ABR6MBT5</accession>
<sequence length="377" mass="38879">MSAAGAADGNWGDGTRSVHAGLPDAVPGQPFLPGPVFAAPYHLDPERGPSAAADGYGRPDNPTRRLLETAIGELEGADCRVFASGQAAITGLLLTVLRPGDTVLLPADGYFSVRSFASDTLEQLGVRVVLVPTAGPYPSFDGVRLVLLETPANPGLDVADVRAVAAAAHAAGALVAVDNTTATPLGQRPLDLGADVVVASGTKALTGHSDLLLGYLATRDAGLRDAATTWRNATGGVPGAFDCWLAHRSLATLDLRLARQTANARALADLLVARPDVTGVRWPGRPEDPAYPVASAQMRRVPGVLSFDLGDERRVARFLGASRLVAAATSFGGLHTTADRRAQWGDDTAPGFVRFSCGIEDTADLLADVAAALDAAG</sequence>
<dbReference type="NCBIfam" id="NF005758">
    <property type="entry name" value="PRK07582.1"/>
    <property type="match status" value="1"/>
</dbReference>
<evidence type="ECO:0000256" key="3">
    <source>
        <dbReference type="RuleBase" id="RU362118"/>
    </source>
</evidence>
<dbReference type="InterPro" id="IPR015422">
    <property type="entry name" value="PyrdxlP-dep_Trfase_small"/>
</dbReference>
<dbReference type="InterPro" id="IPR000277">
    <property type="entry name" value="Cys/Met-Metab_PyrdxlP-dep_enz"/>
</dbReference>
<comment type="similarity">
    <text evidence="3">Belongs to the trans-sulfuration enzymes family.</text>
</comment>
<dbReference type="GO" id="GO:0016829">
    <property type="term" value="F:lyase activity"/>
    <property type="evidence" value="ECO:0007669"/>
    <property type="project" value="UniProtKB-KW"/>
</dbReference>
<evidence type="ECO:0000256" key="4">
    <source>
        <dbReference type="SAM" id="MobiDB-lite"/>
    </source>
</evidence>